<reference evidence="2" key="2">
    <citation type="submission" date="2020-09" db="EMBL/GenBank/DDBJ databases">
        <authorList>
            <person name="Sun Q."/>
            <person name="Kim S."/>
        </authorList>
    </citation>
    <scope>NUCLEOTIDE SEQUENCE</scope>
    <source>
        <strain evidence="2">KCTC 12988</strain>
    </source>
</reference>
<dbReference type="Proteomes" id="UP000644507">
    <property type="component" value="Unassembled WGS sequence"/>
</dbReference>
<evidence type="ECO:0000256" key="1">
    <source>
        <dbReference type="SAM" id="Phobius"/>
    </source>
</evidence>
<feature type="transmembrane region" description="Helical" evidence="1">
    <location>
        <begin position="99"/>
        <end position="123"/>
    </location>
</feature>
<gene>
    <name evidence="2" type="ORF">GCM10007100_01630</name>
</gene>
<evidence type="ECO:0000313" key="3">
    <source>
        <dbReference type="Proteomes" id="UP000644507"/>
    </source>
</evidence>
<keyword evidence="3" id="KW-1185">Reference proteome</keyword>
<keyword evidence="1" id="KW-1133">Transmembrane helix</keyword>
<feature type="transmembrane region" description="Helical" evidence="1">
    <location>
        <begin position="12"/>
        <end position="35"/>
    </location>
</feature>
<proteinExistence type="predicted"/>
<feature type="transmembrane region" description="Helical" evidence="1">
    <location>
        <begin position="135"/>
        <end position="155"/>
    </location>
</feature>
<reference evidence="2" key="1">
    <citation type="journal article" date="2014" name="Int. J. Syst. Evol. Microbiol.">
        <title>Complete genome sequence of Corynebacterium casei LMG S-19264T (=DSM 44701T), isolated from a smear-ripened cheese.</title>
        <authorList>
            <consortium name="US DOE Joint Genome Institute (JGI-PGF)"/>
            <person name="Walter F."/>
            <person name="Albersmeier A."/>
            <person name="Kalinowski J."/>
            <person name="Ruckert C."/>
        </authorList>
    </citation>
    <scope>NUCLEOTIDE SEQUENCE</scope>
    <source>
        <strain evidence="2">KCTC 12988</strain>
    </source>
</reference>
<organism evidence="2 3">
    <name type="scientific">Roseibacillus persicicus</name>
    <dbReference type="NCBI Taxonomy" id="454148"/>
    <lineage>
        <taxon>Bacteria</taxon>
        <taxon>Pseudomonadati</taxon>
        <taxon>Verrucomicrobiota</taxon>
        <taxon>Verrucomicrobiia</taxon>
        <taxon>Verrucomicrobiales</taxon>
        <taxon>Verrucomicrobiaceae</taxon>
        <taxon>Roseibacillus</taxon>
    </lineage>
</organism>
<dbReference type="EMBL" id="BMXI01000001">
    <property type="protein sequence ID" value="GHC40763.1"/>
    <property type="molecule type" value="Genomic_DNA"/>
</dbReference>
<dbReference type="RefSeq" id="WP_189566422.1">
    <property type="nucleotide sequence ID" value="NZ_BMXI01000001.1"/>
</dbReference>
<sequence length="253" mass="27608">MKLFQLTLRTLLVRKAWVVALFCVGLLPFLLPILVPSEFALGLIEPARAQAAWVLLWLVTTFWLFGQAARQGDQNVKSGLGTYFHSMGLGSVRQLCQVWLAHAVILVPLVLLAILVCCLGAAPDENVGSWILTNLQYGVLFLVVTLPLMMLATALGSRFGTLIGYLVTVGITFYGLYGVGYLEVATKVESNGLIRLVYAISPQYHLADLTEQLVFQMGALKFTLFLNILVYLGGLSLITSASSFLAHRTTAKA</sequence>
<keyword evidence="1" id="KW-0472">Membrane</keyword>
<name>A0A918TBP4_9BACT</name>
<dbReference type="AlphaFoldDB" id="A0A918TBP4"/>
<feature type="transmembrane region" description="Helical" evidence="1">
    <location>
        <begin position="224"/>
        <end position="246"/>
    </location>
</feature>
<evidence type="ECO:0000313" key="2">
    <source>
        <dbReference type="EMBL" id="GHC40763.1"/>
    </source>
</evidence>
<feature type="transmembrane region" description="Helical" evidence="1">
    <location>
        <begin position="162"/>
        <end position="182"/>
    </location>
</feature>
<comment type="caution">
    <text evidence="2">The sequence shown here is derived from an EMBL/GenBank/DDBJ whole genome shotgun (WGS) entry which is preliminary data.</text>
</comment>
<keyword evidence="1" id="KW-0812">Transmembrane</keyword>
<accession>A0A918TBP4</accession>
<feature type="transmembrane region" description="Helical" evidence="1">
    <location>
        <begin position="47"/>
        <end position="65"/>
    </location>
</feature>
<protein>
    <submittedName>
        <fullName evidence="2">Uncharacterized protein</fullName>
    </submittedName>
</protein>